<reference evidence="3 4" key="1">
    <citation type="submission" date="2015-05" db="EMBL/GenBank/DDBJ databases">
        <authorList>
            <person name="Wang D.B."/>
            <person name="Wang M."/>
        </authorList>
    </citation>
    <scope>NUCLEOTIDE SEQUENCE [LARGE SCALE GENOMIC DNA]</scope>
    <source>
        <strain evidence="3">VL1</strain>
    </source>
</reference>
<dbReference type="PANTHER" id="PTHR42076:SF1">
    <property type="entry name" value="CYANOVIRIN-N DOMAIN-CONTAINING PROTEIN"/>
    <property type="match status" value="1"/>
</dbReference>
<proteinExistence type="predicted"/>
<dbReference type="SMART" id="SM01111">
    <property type="entry name" value="CVNH"/>
    <property type="match status" value="1"/>
</dbReference>
<feature type="region of interest" description="Disordered" evidence="1">
    <location>
        <begin position="120"/>
        <end position="147"/>
    </location>
</feature>
<name>A0A0G4KVW4_VERLO</name>
<dbReference type="InterPro" id="IPR011058">
    <property type="entry name" value="Cyanovirin-N"/>
</dbReference>
<evidence type="ECO:0000313" key="4">
    <source>
        <dbReference type="Proteomes" id="UP000044602"/>
    </source>
</evidence>
<organism evidence="3 4">
    <name type="scientific">Verticillium longisporum</name>
    <name type="common">Verticillium dahliae var. longisporum</name>
    <dbReference type="NCBI Taxonomy" id="100787"/>
    <lineage>
        <taxon>Eukaryota</taxon>
        <taxon>Fungi</taxon>
        <taxon>Dikarya</taxon>
        <taxon>Ascomycota</taxon>
        <taxon>Pezizomycotina</taxon>
        <taxon>Sordariomycetes</taxon>
        <taxon>Hypocreomycetidae</taxon>
        <taxon>Glomerellales</taxon>
        <taxon>Plectosphaerellaceae</taxon>
        <taxon>Verticillium</taxon>
    </lineage>
</organism>
<dbReference type="STRING" id="100787.A0A0G4KVW4"/>
<dbReference type="InterPro" id="IPR036673">
    <property type="entry name" value="Cyanovirin-N_sf"/>
</dbReference>
<dbReference type="EMBL" id="CVQH01005113">
    <property type="protein sequence ID" value="CRK13928.1"/>
    <property type="molecule type" value="Genomic_DNA"/>
</dbReference>
<dbReference type="SUPFAM" id="SSF51322">
    <property type="entry name" value="Cyanovirin-N"/>
    <property type="match status" value="1"/>
</dbReference>
<sequence>MEPERSFALLFEAPLSPESNTSIMPFHESAQGITVEDGHMLRAELANVEGEFVEAEFDLNDCIGNNNGAFEWGGGGFANSAEDISFELEGDDGVPILRAKLYNVEGETVDADINLAERLQNNDGAFSFDGHHEEEQQEEEAEPEEEE</sequence>
<dbReference type="AlphaFoldDB" id="A0A0G4KVW4"/>
<dbReference type="Gene3D" id="2.30.60.10">
    <property type="entry name" value="Cyanovirin-N"/>
    <property type="match status" value="1"/>
</dbReference>
<dbReference type="Pfam" id="PF08881">
    <property type="entry name" value="CVNH"/>
    <property type="match status" value="1"/>
</dbReference>
<evidence type="ECO:0000259" key="2">
    <source>
        <dbReference type="SMART" id="SM01111"/>
    </source>
</evidence>
<dbReference type="PANTHER" id="PTHR42076">
    <property type="entry name" value="CYANOVIRIN-N HOMOLOG"/>
    <property type="match status" value="1"/>
</dbReference>
<accession>A0A0G4KVW4</accession>
<protein>
    <recommendedName>
        <fullName evidence="2">Cyanovirin-N domain-containing protein</fullName>
    </recommendedName>
</protein>
<feature type="domain" description="Cyanovirin-N" evidence="2">
    <location>
        <begin position="25"/>
        <end position="128"/>
    </location>
</feature>
<feature type="compositionally biased region" description="Acidic residues" evidence="1">
    <location>
        <begin position="135"/>
        <end position="147"/>
    </location>
</feature>
<keyword evidence="4" id="KW-1185">Reference proteome</keyword>
<evidence type="ECO:0000256" key="1">
    <source>
        <dbReference type="SAM" id="MobiDB-lite"/>
    </source>
</evidence>
<gene>
    <name evidence="3" type="ORF">BN1708_010981</name>
</gene>
<evidence type="ECO:0000313" key="3">
    <source>
        <dbReference type="EMBL" id="CRK13928.1"/>
    </source>
</evidence>
<dbReference type="Proteomes" id="UP000044602">
    <property type="component" value="Unassembled WGS sequence"/>
</dbReference>